<sequence length="109" mass="12831">MHMVLVRMQAPRPMDIDAPVESAPLIPVKRNRASPIASMDEYKEEMKFYYVGLNYTAKEVRDTMESHYNFGVSLMQYRERLNEREFKKRGTKEQWKTIAKSVATRGNLK</sequence>
<dbReference type="GeneID" id="93588212"/>
<dbReference type="VEuPathDB" id="FungiDB:DFL_005901"/>
<dbReference type="OrthoDB" id="194358at2759"/>
<feature type="domain" description="Clr5" evidence="1">
    <location>
        <begin position="39"/>
        <end position="88"/>
    </location>
</feature>
<keyword evidence="3" id="KW-1185">Reference proteome</keyword>
<evidence type="ECO:0000259" key="1">
    <source>
        <dbReference type="Pfam" id="PF14420"/>
    </source>
</evidence>
<protein>
    <recommendedName>
        <fullName evidence="1">Clr5 domain-containing protein</fullName>
    </recommendedName>
</protein>
<dbReference type="AlphaFoldDB" id="A0A436ZZN1"/>
<dbReference type="Pfam" id="PF14420">
    <property type="entry name" value="Clr5"/>
    <property type="match status" value="1"/>
</dbReference>
<evidence type="ECO:0000313" key="2">
    <source>
        <dbReference type="EMBL" id="RVD84136.1"/>
    </source>
</evidence>
<dbReference type="EMBL" id="SAEB01000007">
    <property type="protein sequence ID" value="RVD84136.1"/>
    <property type="molecule type" value="Genomic_DNA"/>
</dbReference>
<reference evidence="2 3" key="1">
    <citation type="submission" date="2019-01" db="EMBL/GenBank/DDBJ databases">
        <title>Intercellular communication is required for trap formation in the nematode-trapping fungus Duddingtonia flagrans.</title>
        <authorList>
            <person name="Youssar L."/>
            <person name="Wernet V."/>
            <person name="Hensel N."/>
            <person name="Hildebrandt H.-G."/>
            <person name="Fischer R."/>
        </authorList>
    </citation>
    <scope>NUCLEOTIDE SEQUENCE [LARGE SCALE GENOMIC DNA]</scope>
    <source>
        <strain evidence="2 3">CBS H-5679</strain>
    </source>
</reference>
<dbReference type="RefSeq" id="XP_067489680.1">
    <property type="nucleotide sequence ID" value="XM_067635230.1"/>
</dbReference>
<accession>A0A436ZZN1</accession>
<proteinExistence type="predicted"/>
<dbReference type="Proteomes" id="UP000283090">
    <property type="component" value="Unassembled WGS sequence"/>
</dbReference>
<evidence type="ECO:0000313" key="3">
    <source>
        <dbReference type="Proteomes" id="UP000283090"/>
    </source>
</evidence>
<gene>
    <name evidence="2" type="ORF">DFL_005901</name>
</gene>
<name>A0A436ZZN1_ARTFL</name>
<comment type="caution">
    <text evidence="2">The sequence shown here is derived from an EMBL/GenBank/DDBJ whole genome shotgun (WGS) entry which is preliminary data.</text>
</comment>
<dbReference type="InterPro" id="IPR025676">
    <property type="entry name" value="Clr5_dom"/>
</dbReference>
<organism evidence="2 3">
    <name type="scientific">Arthrobotrys flagrans</name>
    <name type="common">Nematode-trapping fungus</name>
    <name type="synonym">Trichothecium flagrans</name>
    <dbReference type="NCBI Taxonomy" id="97331"/>
    <lineage>
        <taxon>Eukaryota</taxon>
        <taxon>Fungi</taxon>
        <taxon>Dikarya</taxon>
        <taxon>Ascomycota</taxon>
        <taxon>Pezizomycotina</taxon>
        <taxon>Orbiliomycetes</taxon>
        <taxon>Orbiliales</taxon>
        <taxon>Orbiliaceae</taxon>
        <taxon>Arthrobotrys</taxon>
    </lineage>
</organism>